<sequence length="70" mass="8280">MFIDRTIAPLLPYPELVKTLRVLMTSDCSLKYTAEAMHVHINTLHYRLKRIQDLTTLDPKRMQDAMLFFI</sequence>
<proteinExistence type="predicted"/>
<organism evidence="2 3">
    <name type="scientific">Bacillus safensis</name>
    <dbReference type="NCBI Taxonomy" id="561879"/>
    <lineage>
        <taxon>Bacteria</taxon>
        <taxon>Bacillati</taxon>
        <taxon>Bacillota</taxon>
        <taxon>Bacilli</taxon>
        <taxon>Bacillales</taxon>
        <taxon>Bacillaceae</taxon>
        <taxon>Bacillus</taxon>
    </lineage>
</organism>
<dbReference type="Proteomes" id="UP000464658">
    <property type="component" value="Chromosome"/>
</dbReference>
<evidence type="ECO:0000259" key="1">
    <source>
        <dbReference type="Pfam" id="PF13556"/>
    </source>
</evidence>
<dbReference type="Pfam" id="PF13556">
    <property type="entry name" value="HTH_30"/>
    <property type="match status" value="1"/>
</dbReference>
<dbReference type="EMBL" id="AP021906">
    <property type="protein sequence ID" value="BBP89917.1"/>
    <property type="molecule type" value="Genomic_DNA"/>
</dbReference>
<dbReference type="Gene3D" id="1.10.10.2840">
    <property type="entry name" value="PucR C-terminal helix-turn-helix domain"/>
    <property type="match status" value="1"/>
</dbReference>
<protein>
    <recommendedName>
        <fullName evidence="1">PucR C-terminal helix-turn-helix domain-containing protein</fullName>
    </recommendedName>
</protein>
<evidence type="ECO:0000313" key="2">
    <source>
        <dbReference type="EMBL" id="BBP89917.1"/>
    </source>
</evidence>
<reference evidence="2 3" key="1">
    <citation type="submission" date="2019-12" db="EMBL/GenBank/DDBJ databases">
        <title>Full genome sequence of a Bacillus safensis strain isolated from commercially available natto in Indonesia.</title>
        <authorList>
            <person name="Yoshida M."/>
            <person name="Uomi M."/>
            <person name="Waturangi D."/>
            <person name="Ekaputri J.J."/>
            <person name="Setiamarga D.H.E."/>
        </authorList>
    </citation>
    <scope>NUCLEOTIDE SEQUENCE [LARGE SCALE GENOMIC DNA]</scope>
    <source>
        <strain evidence="2 3">IDN1</strain>
    </source>
</reference>
<accession>A0A5S9M8T5</accession>
<dbReference type="PANTHER" id="PTHR33744:SF16">
    <property type="entry name" value="CARBOHYDRATE DIACID REGULATOR"/>
    <property type="match status" value="1"/>
</dbReference>
<dbReference type="InterPro" id="IPR042070">
    <property type="entry name" value="PucR_C-HTH_sf"/>
</dbReference>
<evidence type="ECO:0000313" key="3">
    <source>
        <dbReference type="Proteomes" id="UP000464658"/>
    </source>
</evidence>
<feature type="domain" description="PucR C-terminal helix-turn-helix" evidence="1">
    <location>
        <begin position="16"/>
        <end position="68"/>
    </location>
</feature>
<dbReference type="PANTHER" id="PTHR33744">
    <property type="entry name" value="CARBOHYDRATE DIACID REGULATOR"/>
    <property type="match status" value="1"/>
</dbReference>
<name>A0A5S9M8T5_BACIA</name>
<dbReference type="InterPro" id="IPR051448">
    <property type="entry name" value="CdaR-like_regulators"/>
</dbReference>
<dbReference type="AlphaFoldDB" id="A0A5S9M8T5"/>
<gene>
    <name evidence="2" type="ORF">BsIDN1_35350</name>
</gene>
<dbReference type="InterPro" id="IPR025736">
    <property type="entry name" value="PucR_C-HTH_dom"/>
</dbReference>